<organism evidence="2 3">
    <name type="scientific">Paraherbaspirillum soli</name>
    <dbReference type="NCBI Taxonomy" id="631222"/>
    <lineage>
        <taxon>Bacteria</taxon>
        <taxon>Pseudomonadati</taxon>
        <taxon>Pseudomonadota</taxon>
        <taxon>Betaproteobacteria</taxon>
        <taxon>Burkholderiales</taxon>
        <taxon>Oxalobacteraceae</taxon>
        <taxon>Paraherbaspirillum</taxon>
    </lineage>
</organism>
<dbReference type="EMBL" id="JBHSMT010000005">
    <property type="protein sequence ID" value="MFC5472673.1"/>
    <property type="molecule type" value="Genomic_DNA"/>
</dbReference>
<comment type="caution">
    <text evidence="2">The sequence shown here is derived from an EMBL/GenBank/DDBJ whole genome shotgun (WGS) entry which is preliminary data.</text>
</comment>
<accession>A0ABW0M6R9</accession>
<evidence type="ECO:0000313" key="3">
    <source>
        <dbReference type="Proteomes" id="UP001596045"/>
    </source>
</evidence>
<name>A0ABW0M6R9_9BURK</name>
<feature type="chain" id="PRO_5047264780" evidence="1">
    <location>
        <begin position="22"/>
        <end position="202"/>
    </location>
</feature>
<dbReference type="RefSeq" id="WP_378994331.1">
    <property type="nucleotide sequence ID" value="NZ_JBHSMT010000005.1"/>
</dbReference>
<keyword evidence="1" id="KW-0732">Signal</keyword>
<evidence type="ECO:0000256" key="1">
    <source>
        <dbReference type="SAM" id="SignalP"/>
    </source>
</evidence>
<keyword evidence="3" id="KW-1185">Reference proteome</keyword>
<gene>
    <name evidence="2" type="ORF">ACFPM8_01750</name>
</gene>
<protein>
    <submittedName>
        <fullName evidence="2">Histidine phosphatase family protein</fullName>
    </submittedName>
</protein>
<proteinExistence type="predicted"/>
<evidence type="ECO:0000313" key="2">
    <source>
        <dbReference type="EMBL" id="MFC5472673.1"/>
    </source>
</evidence>
<feature type="signal peptide" evidence="1">
    <location>
        <begin position="1"/>
        <end position="21"/>
    </location>
</feature>
<sequence>MQTIKKTVLALSLSCIAAVCGAENFQQTLVFIRHAEKPADGLGQITCQGLNRALALPQVLTSQYGKPDAIYAPDPAGKVNDHQQSYYYVRPLATIEPTAIRLGMPVNTPYGFLDINALESELTQDAYKNSLVFVAWEHVKLEQVVKNIIADQGGDASVVPHWKSSDFDSIYVIRISNNDGAKQVSFRQDQQNLNNLSTNCPQ</sequence>
<dbReference type="Proteomes" id="UP001596045">
    <property type="component" value="Unassembled WGS sequence"/>
</dbReference>
<reference evidence="3" key="1">
    <citation type="journal article" date="2019" name="Int. J. Syst. Evol. Microbiol.">
        <title>The Global Catalogue of Microorganisms (GCM) 10K type strain sequencing project: providing services to taxonomists for standard genome sequencing and annotation.</title>
        <authorList>
            <consortium name="The Broad Institute Genomics Platform"/>
            <consortium name="The Broad Institute Genome Sequencing Center for Infectious Disease"/>
            <person name="Wu L."/>
            <person name="Ma J."/>
        </authorList>
    </citation>
    <scope>NUCLEOTIDE SEQUENCE [LARGE SCALE GENOMIC DNA]</scope>
    <source>
        <strain evidence="3">JCM 17066</strain>
    </source>
</reference>